<dbReference type="Pfam" id="PF13843">
    <property type="entry name" value="DDE_Tnp_1_7"/>
    <property type="match status" value="1"/>
</dbReference>
<evidence type="ECO:0000259" key="2">
    <source>
        <dbReference type="Pfam" id="PF13843"/>
    </source>
</evidence>
<dbReference type="Proteomes" id="UP001162164">
    <property type="component" value="Unassembled WGS sequence"/>
</dbReference>
<keyword evidence="1" id="KW-0812">Transmembrane</keyword>
<protein>
    <recommendedName>
        <fullName evidence="2">PiggyBac transposable element-derived protein domain-containing protein</fullName>
    </recommendedName>
</protein>
<dbReference type="PANTHER" id="PTHR47272">
    <property type="entry name" value="DDE_TNP_1_7 DOMAIN-CONTAINING PROTEIN"/>
    <property type="match status" value="1"/>
</dbReference>
<keyword evidence="4" id="KW-1185">Reference proteome</keyword>
<dbReference type="PANTHER" id="PTHR47272:SF1">
    <property type="entry name" value="PIGGYBAC TRANSPOSABLE ELEMENT-DERIVED PROTEIN 3-LIKE"/>
    <property type="match status" value="1"/>
</dbReference>
<name>A0ABQ9J2S6_9CUCU</name>
<proteinExistence type="predicted"/>
<evidence type="ECO:0000256" key="1">
    <source>
        <dbReference type="SAM" id="Phobius"/>
    </source>
</evidence>
<comment type="caution">
    <text evidence="3">The sequence shown here is derived from an EMBL/GenBank/DDBJ whole genome shotgun (WGS) entry which is preliminary data.</text>
</comment>
<reference evidence="3" key="1">
    <citation type="journal article" date="2023" name="Insect Mol. Biol.">
        <title>Genome sequencing provides insights into the evolution of gene families encoding plant cell wall-degrading enzymes in longhorned beetles.</title>
        <authorList>
            <person name="Shin N.R."/>
            <person name="Okamura Y."/>
            <person name="Kirsch R."/>
            <person name="Pauchet Y."/>
        </authorList>
    </citation>
    <scope>NUCLEOTIDE SEQUENCE</scope>
    <source>
        <strain evidence="3">MMC_N1</strain>
    </source>
</reference>
<dbReference type="InterPro" id="IPR029526">
    <property type="entry name" value="PGBD"/>
</dbReference>
<sequence length="98" mass="11270">MCASKGRHTLKQYMPAKPHKWGIKLFILAGVSGFAYNFEIYTGKGSNDLIHNNEEDLGATGNLVQRLCRIVPINQNYVVYFDNFYTSLLRLLIYHQET</sequence>
<feature type="transmembrane region" description="Helical" evidence="1">
    <location>
        <begin position="21"/>
        <end position="38"/>
    </location>
</feature>
<keyword evidence="1" id="KW-1133">Transmembrane helix</keyword>
<evidence type="ECO:0000313" key="3">
    <source>
        <dbReference type="EMBL" id="KAJ8971389.1"/>
    </source>
</evidence>
<accession>A0ABQ9J2S6</accession>
<dbReference type="EMBL" id="JAPWTJ010001486">
    <property type="protein sequence ID" value="KAJ8971389.1"/>
    <property type="molecule type" value="Genomic_DNA"/>
</dbReference>
<gene>
    <name evidence="3" type="ORF">NQ317_005088</name>
</gene>
<organism evidence="3 4">
    <name type="scientific">Molorchus minor</name>
    <dbReference type="NCBI Taxonomy" id="1323400"/>
    <lineage>
        <taxon>Eukaryota</taxon>
        <taxon>Metazoa</taxon>
        <taxon>Ecdysozoa</taxon>
        <taxon>Arthropoda</taxon>
        <taxon>Hexapoda</taxon>
        <taxon>Insecta</taxon>
        <taxon>Pterygota</taxon>
        <taxon>Neoptera</taxon>
        <taxon>Endopterygota</taxon>
        <taxon>Coleoptera</taxon>
        <taxon>Polyphaga</taxon>
        <taxon>Cucujiformia</taxon>
        <taxon>Chrysomeloidea</taxon>
        <taxon>Cerambycidae</taxon>
        <taxon>Lamiinae</taxon>
        <taxon>Monochamini</taxon>
        <taxon>Molorchus</taxon>
    </lineage>
</organism>
<evidence type="ECO:0000313" key="4">
    <source>
        <dbReference type="Proteomes" id="UP001162164"/>
    </source>
</evidence>
<keyword evidence="1" id="KW-0472">Membrane</keyword>
<feature type="domain" description="PiggyBac transposable element-derived protein" evidence="2">
    <location>
        <begin position="1"/>
        <end position="88"/>
    </location>
</feature>